<proteinExistence type="predicted"/>
<gene>
    <name evidence="1" type="ORF">ENS31_08975</name>
</gene>
<accession>A0A7V3E734</accession>
<dbReference type="AlphaFoldDB" id="A0A7V3E734"/>
<protein>
    <submittedName>
        <fullName evidence="1">Uncharacterized protein</fullName>
    </submittedName>
</protein>
<comment type="caution">
    <text evidence="1">The sequence shown here is derived from an EMBL/GenBank/DDBJ whole genome shotgun (WGS) entry which is preliminary data.</text>
</comment>
<name>A0A7V3E734_9BACT</name>
<organism evidence="1">
    <name type="scientific">Ignavibacterium album</name>
    <dbReference type="NCBI Taxonomy" id="591197"/>
    <lineage>
        <taxon>Bacteria</taxon>
        <taxon>Pseudomonadati</taxon>
        <taxon>Ignavibacteriota</taxon>
        <taxon>Ignavibacteria</taxon>
        <taxon>Ignavibacteriales</taxon>
        <taxon>Ignavibacteriaceae</taxon>
        <taxon>Ignavibacterium</taxon>
    </lineage>
</organism>
<sequence>MIFLSFVLPATKWNTEANPGLILSLNEHIAPIAVLMKKQLMKQSLERGTKRMYSPKIYEQNVIRLFHLKQRLKKPMTHIVNEIISEYLNKLENLSQTNHGESDDRRTIIH</sequence>
<reference evidence="1" key="1">
    <citation type="journal article" date="2020" name="mSystems">
        <title>Genome- and Community-Level Interaction Insights into Carbon Utilization and Element Cycling Functions of Hydrothermarchaeota in Hydrothermal Sediment.</title>
        <authorList>
            <person name="Zhou Z."/>
            <person name="Liu Y."/>
            <person name="Xu W."/>
            <person name="Pan J."/>
            <person name="Luo Z.H."/>
            <person name="Li M."/>
        </authorList>
    </citation>
    <scope>NUCLEOTIDE SEQUENCE [LARGE SCALE GENOMIC DNA]</scope>
    <source>
        <strain evidence="1">SpSt-479</strain>
    </source>
</reference>
<evidence type="ECO:0000313" key="1">
    <source>
        <dbReference type="EMBL" id="HFI91640.1"/>
    </source>
</evidence>
<dbReference type="EMBL" id="DSUJ01000008">
    <property type="protein sequence ID" value="HFI91640.1"/>
    <property type="molecule type" value="Genomic_DNA"/>
</dbReference>